<evidence type="ECO:0000256" key="1">
    <source>
        <dbReference type="ARBA" id="ARBA00022801"/>
    </source>
</evidence>
<dbReference type="InterPro" id="IPR000073">
    <property type="entry name" value="AB_hydrolase_1"/>
</dbReference>
<dbReference type="AlphaFoldDB" id="A0A1I4AP95"/>
<dbReference type="InterPro" id="IPR029058">
    <property type="entry name" value="AB_hydrolase_fold"/>
</dbReference>
<keyword evidence="1" id="KW-0378">Hydrolase</keyword>
<dbReference type="Gene3D" id="3.40.50.1820">
    <property type="entry name" value="alpha/beta hydrolase"/>
    <property type="match status" value="1"/>
</dbReference>
<dbReference type="PANTHER" id="PTHR43329">
    <property type="entry name" value="EPOXIDE HYDROLASE"/>
    <property type="match status" value="1"/>
</dbReference>
<dbReference type="InterPro" id="IPR000639">
    <property type="entry name" value="Epox_hydrolase-like"/>
</dbReference>
<dbReference type="RefSeq" id="WP_149760968.1">
    <property type="nucleotide sequence ID" value="NZ_BSPE01000048.1"/>
</dbReference>
<dbReference type="SUPFAM" id="SSF53474">
    <property type="entry name" value="alpha/beta-Hydrolases"/>
    <property type="match status" value="1"/>
</dbReference>
<dbReference type="Proteomes" id="UP000323300">
    <property type="component" value="Unassembled WGS sequence"/>
</dbReference>
<reference evidence="3 4" key="1">
    <citation type="submission" date="2016-10" db="EMBL/GenBank/DDBJ databases">
        <authorList>
            <person name="Varghese N."/>
            <person name="Submissions S."/>
        </authorList>
    </citation>
    <scope>NUCLEOTIDE SEQUENCE [LARGE SCALE GENOMIC DNA]</scope>
    <source>
        <strain evidence="3 4">DSM 21822</strain>
    </source>
</reference>
<name>A0A1I4AP95_9HYPH</name>
<sequence>MPGADLFPGFETRRLAGEGADLFCRIGGDGPPLVLLHGYPQSHAAWHRVAPTLAKHFRCIVPDLRGYGESSIPEPAADHRTYSKREMASDIVAIMAGLGHRRFSVLGHDRGARVGYRLALDTPEHVERLGILEVVPTAEMWNRFDAGMAMSAYHWTFLAQPHPLPERMIAADPVLPYLEWTLASWSQSGSLEAFDPGALDSYRRAYAEPDRIRAFCEDYRAGASIDRALDDADFKAGRKIAAPLHFVWSSHGFPAKTGDPMGLWRAWAKTVTGDEVKAGHFVPEENPEGVLGAFIPFLAGR</sequence>
<keyword evidence="4" id="KW-1185">Reference proteome</keyword>
<protein>
    <submittedName>
        <fullName evidence="3">Haloacetate dehalogenase</fullName>
    </submittedName>
</protein>
<dbReference type="PRINTS" id="PR00412">
    <property type="entry name" value="EPOXHYDRLASE"/>
</dbReference>
<dbReference type="OrthoDB" id="9812774at2"/>
<dbReference type="PRINTS" id="PR00111">
    <property type="entry name" value="ABHYDROLASE"/>
</dbReference>
<organism evidence="3 4">
    <name type="scientific">Neomesorhizobium albiziae</name>
    <dbReference type="NCBI Taxonomy" id="335020"/>
    <lineage>
        <taxon>Bacteria</taxon>
        <taxon>Pseudomonadati</taxon>
        <taxon>Pseudomonadota</taxon>
        <taxon>Alphaproteobacteria</taxon>
        <taxon>Hyphomicrobiales</taxon>
        <taxon>Phyllobacteriaceae</taxon>
        <taxon>Neomesorhizobium</taxon>
    </lineage>
</organism>
<evidence type="ECO:0000313" key="3">
    <source>
        <dbReference type="EMBL" id="SFK57559.1"/>
    </source>
</evidence>
<dbReference type="GO" id="GO:0016787">
    <property type="term" value="F:hydrolase activity"/>
    <property type="evidence" value="ECO:0007669"/>
    <property type="project" value="UniProtKB-KW"/>
</dbReference>
<feature type="domain" description="AB hydrolase-1" evidence="2">
    <location>
        <begin position="31"/>
        <end position="151"/>
    </location>
</feature>
<dbReference type="Pfam" id="PF00561">
    <property type="entry name" value="Abhydrolase_1"/>
    <property type="match status" value="1"/>
</dbReference>
<dbReference type="EMBL" id="FOSL01000008">
    <property type="protein sequence ID" value="SFK57559.1"/>
    <property type="molecule type" value="Genomic_DNA"/>
</dbReference>
<gene>
    <name evidence="3" type="ORF">SAMN04488498_108162</name>
</gene>
<evidence type="ECO:0000313" key="4">
    <source>
        <dbReference type="Proteomes" id="UP000323300"/>
    </source>
</evidence>
<evidence type="ECO:0000259" key="2">
    <source>
        <dbReference type="Pfam" id="PF00561"/>
    </source>
</evidence>
<accession>A0A1I4AP95</accession>
<proteinExistence type="predicted"/>